<evidence type="ECO:0000256" key="9">
    <source>
        <dbReference type="ARBA" id="ARBA00022777"/>
    </source>
</evidence>
<sequence>MNILQSLMTRYLLLILCALVLLPIIPAIYYFPQILFNRSLYDIQEVESALKREAAELDDQPASEIDLRLQAFHNKYPEGEIFWIDKNGKSRFVQDRPVDIPENWTFVDALAFLEENKFEAQTFLQNSDPQATYTISSLIGDDSHQGVIVFRILQVKTNLGNMSLFKDYLFIAFFFIVSGAFLMLSWFFFVSIRKRLVQLQSAMSDMGTEGIPDKVVIRKKDEIGRLQGAFNEMIRQLKSSRESEKKEEQLRKQLIANISHDLRTPLTVIRQHAYSVQMDPSSPKGRESLQIVVNKLGDVDKMINNLLSYTLLTAGKHPINKKDTDILDVLRNSIAEWYPVFEKHGFQVDIDLPEKALIWHVDSLWFRSILDNLFQNVLRHANSGKYIGIKTVERNGSTFIAIKDKGEGFEHESEAKGAGIGLSIVSLMTKEMGLVWEVAASSDGTCIYLGREKLNKT</sequence>
<keyword evidence="10" id="KW-0067">ATP-binding</keyword>
<dbReference type="PATRIC" id="fig|1441095.3.peg.3691"/>
<dbReference type="SMART" id="SM00388">
    <property type="entry name" value="HisKA"/>
    <property type="match status" value="1"/>
</dbReference>
<evidence type="ECO:0000259" key="16">
    <source>
        <dbReference type="PROSITE" id="PS50885"/>
    </source>
</evidence>
<dbReference type="Gene3D" id="1.10.287.130">
    <property type="match status" value="1"/>
</dbReference>
<keyword evidence="4" id="KW-1003">Cell membrane</keyword>
<dbReference type="PROSITE" id="PS50109">
    <property type="entry name" value="HIS_KIN"/>
    <property type="match status" value="1"/>
</dbReference>
<gene>
    <name evidence="17" type="ORF">AM592_16660</name>
</gene>
<dbReference type="SMART" id="SM00387">
    <property type="entry name" value="HATPase_c"/>
    <property type="match status" value="1"/>
</dbReference>
<keyword evidence="6" id="KW-0808">Transferase</keyword>
<evidence type="ECO:0000256" key="10">
    <source>
        <dbReference type="ARBA" id="ARBA00022840"/>
    </source>
</evidence>
<dbReference type="Pfam" id="PF02518">
    <property type="entry name" value="HATPase_c"/>
    <property type="match status" value="1"/>
</dbReference>
<proteinExistence type="predicted"/>
<dbReference type="CDD" id="cd00082">
    <property type="entry name" value="HisKA"/>
    <property type="match status" value="1"/>
</dbReference>
<dbReference type="CDD" id="cd06225">
    <property type="entry name" value="HAMP"/>
    <property type="match status" value="1"/>
</dbReference>
<keyword evidence="8" id="KW-0547">Nucleotide-binding</keyword>
<dbReference type="InterPro" id="IPR005467">
    <property type="entry name" value="His_kinase_dom"/>
</dbReference>
<evidence type="ECO:0000256" key="8">
    <source>
        <dbReference type="ARBA" id="ARBA00022741"/>
    </source>
</evidence>
<keyword evidence="18" id="KW-1185">Reference proteome</keyword>
<dbReference type="Gene3D" id="3.30.565.10">
    <property type="entry name" value="Histidine kinase-like ATPase, C-terminal domain"/>
    <property type="match status" value="1"/>
</dbReference>
<dbReference type="InterPro" id="IPR050398">
    <property type="entry name" value="HssS/ArlS-like"/>
</dbReference>
<name>A0A0M4FJ31_9BACI</name>
<keyword evidence="5" id="KW-0597">Phosphoprotein</keyword>
<evidence type="ECO:0000256" key="11">
    <source>
        <dbReference type="ARBA" id="ARBA00022989"/>
    </source>
</evidence>
<evidence type="ECO:0000259" key="15">
    <source>
        <dbReference type="PROSITE" id="PS50109"/>
    </source>
</evidence>
<reference evidence="18" key="1">
    <citation type="submission" date="2015-08" db="EMBL/GenBank/DDBJ databases">
        <title>Genome sequencing project for genomic taxonomy and phylogenomics of Bacillus-like bacteria.</title>
        <authorList>
            <person name="Liu B."/>
            <person name="Wang J."/>
            <person name="Zhu Y."/>
            <person name="Liu G."/>
            <person name="Chen Q."/>
            <person name="Chen Z."/>
            <person name="Lan J."/>
            <person name="Che J."/>
            <person name="Ge C."/>
            <person name="Shi H."/>
            <person name="Pan Z."/>
            <person name="Liu X."/>
        </authorList>
    </citation>
    <scope>NUCLEOTIDE SEQUENCE [LARGE SCALE GENOMIC DNA]</scope>
    <source>
        <strain evidence="18">FJAT-4402</strain>
    </source>
</reference>
<keyword evidence="13 14" id="KW-0472">Membrane</keyword>
<evidence type="ECO:0000256" key="2">
    <source>
        <dbReference type="ARBA" id="ARBA00004651"/>
    </source>
</evidence>
<dbReference type="PROSITE" id="PS50885">
    <property type="entry name" value="HAMP"/>
    <property type="match status" value="1"/>
</dbReference>
<dbReference type="GO" id="GO:0000155">
    <property type="term" value="F:phosphorelay sensor kinase activity"/>
    <property type="evidence" value="ECO:0007669"/>
    <property type="project" value="InterPro"/>
</dbReference>
<dbReference type="Gene3D" id="6.10.340.10">
    <property type="match status" value="1"/>
</dbReference>
<evidence type="ECO:0000313" key="18">
    <source>
        <dbReference type="Proteomes" id="UP000067625"/>
    </source>
</evidence>
<dbReference type="STRING" id="1441095.AM592_16660"/>
<dbReference type="OrthoDB" id="14660at2"/>
<dbReference type="InterPro" id="IPR003660">
    <property type="entry name" value="HAMP_dom"/>
</dbReference>
<evidence type="ECO:0000256" key="14">
    <source>
        <dbReference type="SAM" id="Phobius"/>
    </source>
</evidence>
<dbReference type="RefSeq" id="WP_053604852.1">
    <property type="nucleotide sequence ID" value="NZ_CP012600.1"/>
</dbReference>
<dbReference type="GO" id="GO:0005886">
    <property type="term" value="C:plasma membrane"/>
    <property type="evidence" value="ECO:0007669"/>
    <property type="project" value="UniProtKB-SubCell"/>
</dbReference>
<protein>
    <recommendedName>
        <fullName evidence="3">histidine kinase</fullName>
        <ecNumber evidence="3">2.7.13.3</ecNumber>
    </recommendedName>
</protein>
<keyword evidence="7 14" id="KW-0812">Transmembrane</keyword>
<dbReference type="Pfam" id="PF00672">
    <property type="entry name" value="HAMP"/>
    <property type="match status" value="1"/>
</dbReference>
<keyword evidence="12" id="KW-0902">Two-component regulatory system</keyword>
<dbReference type="GO" id="GO:0005524">
    <property type="term" value="F:ATP binding"/>
    <property type="evidence" value="ECO:0007669"/>
    <property type="project" value="UniProtKB-KW"/>
</dbReference>
<feature type="domain" description="Histidine kinase" evidence="15">
    <location>
        <begin position="257"/>
        <end position="457"/>
    </location>
</feature>
<evidence type="ECO:0000256" key="4">
    <source>
        <dbReference type="ARBA" id="ARBA00022475"/>
    </source>
</evidence>
<evidence type="ECO:0000256" key="3">
    <source>
        <dbReference type="ARBA" id="ARBA00012438"/>
    </source>
</evidence>
<evidence type="ECO:0000256" key="1">
    <source>
        <dbReference type="ARBA" id="ARBA00000085"/>
    </source>
</evidence>
<keyword evidence="11 14" id="KW-1133">Transmembrane helix</keyword>
<dbReference type="SUPFAM" id="SSF158472">
    <property type="entry name" value="HAMP domain-like"/>
    <property type="match status" value="1"/>
</dbReference>
<dbReference type="SMART" id="SM00304">
    <property type="entry name" value="HAMP"/>
    <property type="match status" value="1"/>
</dbReference>
<feature type="transmembrane region" description="Helical" evidence="14">
    <location>
        <begin position="168"/>
        <end position="190"/>
    </location>
</feature>
<dbReference type="InterPro" id="IPR036097">
    <property type="entry name" value="HisK_dim/P_sf"/>
</dbReference>
<dbReference type="InterPro" id="IPR003594">
    <property type="entry name" value="HATPase_dom"/>
</dbReference>
<accession>A0A0M4FJ31</accession>
<dbReference type="SUPFAM" id="SSF55874">
    <property type="entry name" value="ATPase domain of HSP90 chaperone/DNA topoisomerase II/histidine kinase"/>
    <property type="match status" value="1"/>
</dbReference>
<keyword evidence="9 17" id="KW-0418">Kinase</keyword>
<dbReference type="EMBL" id="CP012600">
    <property type="protein sequence ID" value="ALC83024.1"/>
    <property type="molecule type" value="Genomic_DNA"/>
</dbReference>
<feature type="transmembrane region" description="Helical" evidence="14">
    <location>
        <begin position="12"/>
        <end position="31"/>
    </location>
</feature>
<evidence type="ECO:0000256" key="13">
    <source>
        <dbReference type="ARBA" id="ARBA00023136"/>
    </source>
</evidence>
<evidence type="ECO:0000313" key="17">
    <source>
        <dbReference type="EMBL" id="ALC83024.1"/>
    </source>
</evidence>
<organism evidence="17 18">
    <name type="scientific">Bacillus gobiensis</name>
    <dbReference type="NCBI Taxonomy" id="1441095"/>
    <lineage>
        <taxon>Bacteria</taxon>
        <taxon>Bacillati</taxon>
        <taxon>Bacillota</taxon>
        <taxon>Bacilli</taxon>
        <taxon>Bacillales</taxon>
        <taxon>Bacillaceae</taxon>
        <taxon>Bacillus</taxon>
    </lineage>
</organism>
<comment type="subcellular location">
    <subcellularLocation>
        <location evidence="2">Cell membrane</location>
        <topology evidence="2">Multi-pass membrane protein</topology>
    </subcellularLocation>
</comment>
<dbReference type="Proteomes" id="UP000067625">
    <property type="component" value="Chromosome"/>
</dbReference>
<comment type="catalytic activity">
    <reaction evidence="1">
        <text>ATP + protein L-histidine = ADP + protein N-phospho-L-histidine.</text>
        <dbReference type="EC" id="2.7.13.3"/>
    </reaction>
</comment>
<evidence type="ECO:0000256" key="7">
    <source>
        <dbReference type="ARBA" id="ARBA00022692"/>
    </source>
</evidence>
<dbReference type="InterPro" id="IPR003661">
    <property type="entry name" value="HisK_dim/P_dom"/>
</dbReference>
<dbReference type="EC" id="2.7.13.3" evidence="3"/>
<feature type="domain" description="HAMP" evidence="16">
    <location>
        <begin position="190"/>
        <end position="242"/>
    </location>
</feature>
<dbReference type="PANTHER" id="PTHR45528:SF9">
    <property type="entry name" value="SENSOR HISTIDINE KINASE YBDK"/>
    <property type="match status" value="1"/>
</dbReference>
<dbReference type="SUPFAM" id="SSF47384">
    <property type="entry name" value="Homodimeric domain of signal transducing histidine kinase"/>
    <property type="match status" value="1"/>
</dbReference>
<reference evidence="17 18" key="2">
    <citation type="journal article" date="2016" name="Int. J. Syst. Evol. Microbiol.">
        <title>Bacillus gobiensis sp. nov., isolated from a soil sample.</title>
        <authorList>
            <person name="Liu B."/>
            <person name="Liu G.H."/>
            <person name="Cetin S."/>
            <person name="Schumann P."/>
            <person name="Pan Z.Z."/>
            <person name="Chen Q.Q."/>
        </authorList>
    </citation>
    <scope>NUCLEOTIDE SEQUENCE [LARGE SCALE GENOMIC DNA]</scope>
    <source>
        <strain evidence="17 18">FJAT-4402</strain>
    </source>
</reference>
<evidence type="ECO:0000256" key="5">
    <source>
        <dbReference type="ARBA" id="ARBA00022553"/>
    </source>
</evidence>
<dbReference type="AlphaFoldDB" id="A0A0M4FJ31"/>
<evidence type="ECO:0000256" key="6">
    <source>
        <dbReference type="ARBA" id="ARBA00022679"/>
    </source>
</evidence>
<evidence type="ECO:0000256" key="12">
    <source>
        <dbReference type="ARBA" id="ARBA00023012"/>
    </source>
</evidence>
<dbReference type="Pfam" id="PF00512">
    <property type="entry name" value="HisKA"/>
    <property type="match status" value="1"/>
</dbReference>
<dbReference type="InterPro" id="IPR036890">
    <property type="entry name" value="HATPase_C_sf"/>
</dbReference>
<dbReference type="PANTHER" id="PTHR45528">
    <property type="entry name" value="SENSOR HISTIDINE KINASE CPXA"/>
    <property type="match status" value="1"/>
</dbReference>